<reference evidence="2" key="1">
    <citation type="submission" date="2020-06" db="EMBL/GenBank/DDBJ databases">
        <title>WGS assembly of Ceratodon purpureus strain R40.</title>
        <authorList>
            <person name="Carey S.B."/>
            <person name="Jenkins J."/>
            <person name="Shu S."/>
            <person name="Lovell J.T."/>
            <person name="Sreedasyam A."/>
            <person name="Maumus F."/>
            <person name="Tiley G.P."/>
            <person name="Fernandez-Pozo N."/>
            <person name="Barry K."/>
            <person name="Chen C."/>
            <person name="Wang M."/>
            <person name="Lipzen A."/>
            <person name="Daum C."/>
            <person name="Saski C.A."/>
            <person name="Payton A.C."/>
            <person name="Mcbreen J.C."/>
            <person name="Conrad R.E."/>
            <person name="Kollar L.M."/>
            <person name="Olsson S."/>
            <person name="Huttunen S."/>
            <person name="Landis J.B."/>
            <person name="Wickett N.J."/>
            <person name="Johnson M.G."/>
            <person name="Rensing S.A."/>
            <person name="Grimwood J."/>
            <person name="Schmutz J."/>
            <person name="Mcdaniel S.F."/>
        </authorList>
    </citation>
    <scope>NUCLEOTIDE SEQUENCE</scope>
    <source>
        <strain evidence="2">R40</strain>
    </source>
</reference>
<feature type="signal peptide" evidence="1">
    <location>
        <begin position="1"/>
        <end position="28"/>
    </location>
</feature>
<dbReference type="Proteomes" id="UP000822688">
    <property type="component" value="Chromosome 4"/>
</dbReference>
<comment type="caution">
    <text evidence="2">The sequence shown here is derived from an EMBL/GenBank/DDBJ whole genome shotgun (WGS) entry which is preliminary data.</text>
</comment>
<sequence length="61" mass="6818">MWLLNCLFCSSLPFVMFLLIFILSPVQLAGISVESQRCGCAILHNIVSEVSLSFGWFHSVL</sequence>
<keyword evidence="3" id="KW-1185">Reference proteome</keyword>
<proteinExistence type="predicted"/>
<evidence type="ECO:0000256" key="1">
    <source>
        <dbReference type="SAM" id="SignalP"/>
    </source>
</evidence>
<feature type="chain" id="PRO_5035893786" evidence="1">
    <location>
        <begin position="29"/>
        <end position="61"/>
    </location>
</feature>
<evidence type="ECO:0000313" key="3">
    <source>
        <dbReference type="Proteomes" id="UP000822688"/>
    </source>
</evidence>
<gene>
    <name evidence="2" type="ORF">KC19_4G133300</name>
</gene>
<keyword evidence="1" id="KW-0732">Signal</keyword>
<dbReference type="AlphaFoldDB" id="A0A8T0I8I3"/>
<organism evidence="2 3">
    <name type="scientific">Ceratodon purpureus</name>
    <name type="common">Fire moss</name>
    <name type="synonym">Dicranum purpureum</name>
    <dbReference type="NCBI Taxonomy" id="3225"/>
    <lineage>
        <taxon>Eukaryota</taxon>
        <taxon>Viridiplantae</taxon>
        <taxon>Streptophyta</taxon>
        <taxon>Embryophyta</taxon>
        <taxon>Bryophyta</taxon>
        <taxon>Bryophytina</taxon>
        <taxon>Bryopsida</taxon>
        <taxon>Dicranidae</taxon>
        <taxon>Pseudoditrichales</taxon>
        <taxon>Ditrichaceae</taxon>
        <taxon>Ceratodon</taxon>
    </lineage>
</organism>
<dbReference type="EMBL" id="CM026424">
    <property type="protein sequence ID" value="KAG0579904.1"/>
    <property type="molecule type" value="Genomic_DNA"/>
</dbReference>
<protein>
    <submittedName>
        <fullName evidence="2">Uncharacterized protein</fullName>
    </submittedName>
</protein>
<evidence type="ECO:0000313" key="2">
    <source>
        <dbReference type="EMBL" id="KAG0579904.1"/>
    </source>
</evidence>
<name>A0A8T0I8I3_CERPU</name>
<accession>A0A8T0I8I3</accession>